<evidence type="ECO:0000313" key="2">
    <source>
        <dbReference type="EMBL" id="MCV2873246.1"/>
    </source>
</evidence>
<sequence length="51" mass="5358">MTTISLWTMRGLALLTFVVLAGCETPDAGVVECEEGVSDLSRMADVTPPAC</sequence>
<name>A0ABT2ZQ13_9RHOB</name>
<gene>
    <name evidence="2" type="ORF">OEZ71_13170</name>
</gene>
<evidence type="ECO:0000313" key="3">
    <source>
        <dbReference type="Proteomes" id="UP001652564"/>
    </source>
</evidence>
<comment type="caution">
    <text evidence="2">The sequence shown here is derived from an EMBL/GenBank/DDBJ whole genome shotgun (WGS) entry which is preliminary data.</text>
</comment>
<feature type="chain" id="PRO_5046074872" evidence="1">
    <location>
        <begin position="22"/>
        <end position="51"/>
    </location>
</feature>
<reference evidence="2 3" key="1">
    <citation type="submission" date="2022-10" db="EMBL/GenBank/DDBJ databases">
        <title>Defluviimonas sp. nov., isolated from ocean surface sediments.</title>
        <authorList>
            <person name="He W."/>
            <person name="Wang L."/>
            <person name="Zhang D.-F."/>
        </authorList>
    </citation>
    <scope>NUCLEOTIDE SEQUENCE [LARGE SCALE GENOMIC DNA]</scope>
    <source>
        <strain evidence="2 3">WL0050</strain>
    </source>
</reference>
<evidence type="ECO:0000256" key="1">
    <source>
        <dbReference type="SAM" id="SignalP"/>
    </source>
</evidence>
<protein>
    <submittedName>
        <fullName evidence="2">Uncharacterized protein</fullName>
    </submittedName>
</protein>
<keyword evidence="3" id="KW-1185">Reference proteome</keyword>
<keyword evidence="1" id="KW-0732">Signal</keyword>
<accession>A0ABT2ZQ13</accession>
<organism evidence="2 3">
    <name type="scientific">Albidovulum litorale</name>
    <dbReference type="NCBI Taxonomy" id="2984134"/>
    <lineage>
        <taxon>Bacteria</taxon>
        <taxon>Pseudomonadati</taxon>
        <taxon>Pseudomonadota</taxon>
        <taxon>Alphaproteobacteria</taxon>
        <taxon>Rhodobacterales</taxon>
        <taxon>Paracoccaceae</taxon>
        <taxon>Albidovulum</taxon>
    </lineage>
</organism>
<dbReference type="EMBL" id="JAOWKZ010000003">
    <property type="protein sequence ID" value="MCV2873246.1"/>
    <property type="molecule type" value="Genomic_DNA"/>
</dbReference>
<feature type="signal peptide" evidence="1">
    <location>
        <begin position="1"/>
        <end position="21"/>
    </location>
</feature>
<proteinExistence type="predicted"/>
<dbReference type="RefSeq" id="WP_263740451.1">
    <property type="nucleotide sequence ID" value="NZ_JAOWKZ010000003.1"/>
</dbReference>
<dbReference type="Proteomes" id="UP001652564">
    <property type="component" value="Unassembled WGS sequence"/>
</dbReference>